<dbReference type="PANTHER" id="PTHR15893">
    <property type="entry name" value="RIBOSOMAL PROTEIN L27"/>
    <property type="match status" value="1"/>
</dbReference>
<feature type="region of interest" description="Disordered" evidence="7">
    <location>
        <begin position="37"/>
        <end position="58"/>
    </location>
</feature>
<evidence type="ECO:0000313" key="9">
    <source>
        <dbReference type="Proteomes" id="UP000664203"/>
    </source>
</evidence>
<feature type="compositionally biased region" description="Basic residues" evidence="7">
    <location>
        <begin position="251"/>
        <end position="263"/>
    </location>
</feature>
<dbReference type="FunFam" id="2.40.50.100:FF:000042">
    <property type="entry name" value="50S ribosomal protein L27"/>
    <property type="match status" value="1"/>
</dbReference>
<comment type="subcellular location">
    <subcellularLocation>
        <location evidence="1">Mitochondrion</location>
    </subcellularLocation>
</comment>
<dbReference type="EMBL" id="CAJPDR010000141">
    <property type="protein sequence ID" value="CAF9920982.1"/>
    <property type="molecule type" value="Genomic_DNA"/>
</dbReference>
<dbReference type="Pfam" id="PF01016">
    <property type="entry name" value="Ribosomal_L27"/>
    <property type="match status" value="1"/>
</dbReference>
<dbReference type="PROSITE" id="PS00831">
    <property type="entry name" value="RIBOSOMAL_L27"/>
    <property type="match status" value="1"/>
</dbReference>
<evidence type="ECO:0000256" key="5">
    <source>
        <dbReference type="ARBA" id="ARBA00023274"/>
    </source>
</evidence>
<dbReference type="OrthoDB" id="1867012at2759"/>
<gene>
    <name evidence="8" type="primary">MRPL2</name>
    <name evidence="8" type="ORF">ALECFALPRED_001683</name>
</gene>
<dbReference type="AlphaFoldDB" id="A0A8H3F958"/>
<evidence type="ECO:0000256" key="2">
    <source>
        <dbReference type="ARBA" id="ARBA00010797"/>
    </source>
</evidence>
<evidence type="ECO:0000256" key="3">
    <source>
        <dbReference type="ARBA" id="ARBA00022980"/>
    </source>
</evidence>
<dbReference type="Proteomes" id="UP000664203">
    <property type="component" value="Unassembled WGS sequence"/>
</dbReference>
<feature type="compositionally biased region" description="Low complexity" evidence="7">
    <location>
        <begin position="241"/>
        <end position="250"/>
    </location>
</feature>
<reference evidence="8" key="1">
    <citation type="submission" date="2021-03" db="EMBL/GenBank/DDBJ databases">
        <authorList>
            <person name="Tagirdzhanova G."/>
        </authorList>
    </citation>
    <scope>NUCLEOTIDE SEQUENCE</scope>
</reference>
<feature type="region of interest" description="Disordered" evidence="7">
    <location>
        <begin position="217"/>
        <end position="263"/>
    </location>
</feature>
<keyword evidence="9" id="KW-1185">Reference proteome</keyword>
<comment type="similarity">
    <text evidence="2">Belongs to the bacterial ribosomal protein bL27 family.</text>
</comment>
<evidence type="ECO:0000256" key="7">
    <source>
        <dbReference type="SAM" id="MobiDB-lite"/>
    </source>
</evidence>
<sequence>MPPLCLRSPRLSLFSQTCPSFQWLPLLPLHYSRPASHASQGRANKAAPGPGKRLGAKKGASELVVPGNIIFRQRGTHWFPGENCDMGRDHTIFAKEKGYVCFYKDPETHPKRKYIGVVFERGMKLPVPRNKPRIRRLGLVGREREMGTLATSTPPGVISGEGDEGLEVGGMIELGDTLRQQDRRTKEKVLELKKMELKQGYQYRESNAHIGRAAERAQVKVREYQRGDRSLARRKSKARKASSAAKMALSSRKKKGSKKGSKK</sequence>
<dbReference type="Gene3D" id="2.40.50.100">
    <property type="match status" value="1"/>
</dbReference>
<comment type="caution">
    <text evidence="8">The sequence shown here is derived from an EMBL/GenBank/DDBJ whole genome shotgun (WGS) entry which is preliminary data.</text>
</comment>
<evidence type="ECO:0000256" key="4">
    <source>
        <dbReference type="ARBA" id="ARBA00023128"/>
    </source>
</evidence>
<dbReference type="InterPro" id="IPR018261">
    <property type="entry name" value="Ribosomal_bL27_CS"/>
</dbReference>
<evidence type="ECO:0000256" key="1">
    <source>
        <dbReference type="ARBA" id="ARBA00004173"/>
    </source>
</evidence>
<evidence type="ECO:0000256" key="6">
    <source>
        <dbReference type="ARBA" id="ARBA00035267"/>
    </source>
</evidence>
<feature type="compositionally biased region" description="Basic and acidic residues" evidence="7">
    <location>
        <begin position="217"/>
        <end position="231"/>
    </location>
</feature>
<protein>
    <recommendedName>
        <fullName evidence="6">Large ribosomal subunit protein bL27m</fullName>
    </recommendedName>
</protein>
<keyword evidence="5" id="KW-0687">Ribonucleoprotein</keyword>
<organism evidence="8 9">
    <name type="scientific">Alectoria fallacina</name>
    <dbReference type="NCBI Taxonomy" id="1903189"/>
    <lineage>
        <taxon>Eukaryota</taxon>
        <taxon>Fungi</taxon>
        <taxon>Dikarya</taxon>
        <taxon>Ascomycota</taxon>
        <taxon>Pezizomycotina</taxon>
        <taxon>Lecanoromycetes</taxon>
        <taxon>OSLEUM clade</taxon>
        <taxon>Lecanoromycetidae</taxon>
        <taxon>Lecanorales</taxon>
        <taxon>Lecanorineae</taxon>
        <taxon>Parmeliaceae</taxon>
        <taxon>Alectoria</taxon>
    </lineage>
</organism>
<dbReference type="PANTHER" id="PTHR15893:SF0">
    <property type="entry name" value="LARGE RIBOSOMAL SUBUNIT PROTEIN BL27M"/>
    <property type="match status" value="1"/>
</dbReference>
<dbReference type="PRINTS" id="PR00063">
    <property type="entry name" value="RIBOSOMALL27"/>
</dbReference>
<dbReference type="InterPro" id="IPR001684">
    <property type="entry name" value="Ribosomal_bL27"/>
</dbReference>
<accession>A0A8H3F958</accession>
<proteinExistence type="inferred from homology"/>
<dbReference type="GO" id="GO:0006412">
    <property type="term" value="P:translation"/>
    <property type="evidence" value="ECO:0007669"/>
    <property type="project" value="InterPro"/>
</dbReference>
<dbReference type="GO" id="GO:0003735">
    <property type="term" value="F:structural constituent of ribosome"/>
    <property type="evidence" value="ECO:0007669"/>
    <property type="project" value="InterPro"/>
</dbReference>
<dbReference type="SUPFAM" id="SSF110324">
    <property type="entry name" value="Ribosomal L27 protein-like"/>
    <property type="match status" value="1"/>
</dbReference>
<keyword evidence="3 8" id="KW-0689">Ribosomal protein</keyword>
<keyword evidence="4" id="KW-0496">Mitochondrion</keyword>
<evidence type="ECO:0000313" key="8">
    <source>
        <dbReference type="EMBL" id="CAF9920982.1"/>
    </source>
</evidence>
<name>A0A8H3F958_9LECA</name>
<dbReference type="GO" id="GO:0005762">
    <property type="term" value="C:mitochondrial large ribosomal subunit"/>
    <property type="evidence" value="ECO:0007669"/>
    <property type="project" value="TreeGrafter"/>
</dbReference>